<keyword evidence="1" id="KW-0812">Transmembrane</keyword>
<gene>
    <name evidence="2" type="ORF">GCK32_018653</name>
</gene>
<protein>
    <submittedName>
        <fullName evidence="2">Uncharacterized protein</fullName>
    </submittedName>
</protein>
<organism evidence="2 3">
    <name type="scientific">Trichostrongylus colubriformis</name>
    <name type="common">Black scour worm</name>
    <dbReference type="NCBI Taxonomy" id="6319"/>
    <lineage>
        <taxon>Eukaryota</taxon>
        <taxon>Metazoa</taxon>
        <taxon>Ecdysozoa</taxon>
        <taxon>Nematoda</taxon>
        <taxon>Chromadorea</taxon>
        <taxon>Rhabditida</taxon>
        <taxon>Rhabditina</taxon>
        <taxon>Rhabditomorpha</taxon>
        <taxon>Strongyloidea</taxon>
        <taxon>Trichostrongylidae</taxon>
        <taxon>Trichostrongylus</taxon>
    </lineage>
</organism>
<reference evidence="2 3" key="1">
    <citation type="submission" date="2019-10" db="EMBL/GenBank/DDBJ databases">
        <title>Assembly and Annotation for the nematode Trichostrongylus colubriformis.</title>
        <authorList>
            <person name="Martin J."/>
        </authorList>
    </citation>
    <scope>NUCLEOTIDE SEQUENCE [LARGE SCALE GENOMIC DNA]</scope>
    <source>
        <strain evidence="2">G859</strain>
        <tissue evidence="2">Whole worm</tissue>
    </source>
</reference>
<dbReference type="EMBL" id="WIXE01013598">
    <property type="protein sequence ID" value="KAK5974966.1"/>
    <property type="molecule type" value="Genomic_DNA"/>
</dbReference>
<evidence type="ECO:0000313" key="3">
    <source>
        <dbReference type="Proteomes" id="UP001331761"/>
    </source>
</evidence>
<feature type="transmembrane region" description="Helical" evidence="1">
    <location>
        <begin position="74"/>
        <end position="95"/>
    </location>
</feature>
<dbReference type="PANTHER" id="PTHR46709">
    <property type="entry name" value="PROTEIN CBG23488-RELATED"/>
    <property type="match status" value="1"/>
</dbReference>
<accession>A0AAN8F8G6</accession>
<dbReference type="AlphaFoldDB" id="A0AAN8F8G6"/>
<keyword evidence="3" id="KW-1185">Reference proteome</keyword>
<feature type="transmembrane region" description="Helical" evidence="1">
    <location>
        <begin position="6"/>
        <end position="25"/>
    </location>
</feature>
<proteinExistence type="predicted"/>
<evidence type="ECO:0000256" key="1">
    <source>
        <dbReference type="SAM" id="Phobius"/>
    </source>
</evidence>
<dbReference type="Proteomes" id="UP001331761">
    <property type="component" value="Unassembled WGS sequence"/>
</dbReference>
<dbReference type="PANTHER" id="PTHR46709:SF14">
    <property type="entry name" value="G-PROTEIN COUPLED RECEPTORS FAMILY 1 PROFILE DOMAIN-CONTAINING PROTEIN"/>
    <property type="match status" value="1"/>
</dbReference>
<keyword evidence="1" id="KW-1133">Transmembrane helix</keyword>
<comment type="caution">
    <text evidence="2">The sequence shown here is derived from an EMBL/GenBank/DDBJ whole genome shotgun (WGS) entry which is preliminary data.</text>
</comment>
<name>A0AAN8F8G6_TRICO</name>
<evidence type="ECO:0000313" key="2">
    <source>
        <dbReference type="EMBL" id="KAK5974966.1"/>
    </source>
</evidence>
<sequence length="115" mass="12872">MTIAQTLVPFVILFALNIVIIRKLTKTTQNKKELICHASPDVNSLNTESISVIDRVISLSIRPVKSVSASVRSAIMTMVAIVASYLISNTLHLILTVMERFVTHFVNRRSKAKFF</sequence>
<dbReference type="Gene3D" id="1.20.1070.10">
    <property type="entry name" value="Rhodopsin 7-helix transmembrane proteins"/>
    <property type="match status" value="1"/>
</dbReference>
<keyword evidence="1" id="KW-0472">Membrane</keyword>